<reference evidence="2 3" key="1">
    <citation type="submission" date="2023-10" db="EMBL/GenBank/DDBJ databases">
        <title>Chromosome-scale genome assembly provides insights into flower coloration mechanisms of Canna indica.</title>
        <authorList>
            <person name="Li C."/>
        </authorList>
    </citation>
    <scope>NUCLEOTIDE SEQUENCE [LARGE SCALE GENOMIC DNA]</scope>
    <source>
        <tissue evidence="2">Flower</tissue>
    </source>
</reference>
<accession>A0AAQ3KM34</accession>
<keyword evidence="2" id="KW-0808">Transferase</keyword>
<protein>
    <submittedName>
        <fullName evidence="2">Serine/threonine-protein kinase PEPKR2</fullName>
    </submittedName>
</protein>
<organism evidence="2 3">
    <name type="scientific">Canna indica</name>
    <name type="common">Indian-shot</name>
    <dbReference type="NCBI Taxonomy" id="4628"/>
    <lineage>
        <taxon>Eukaryota</taxon>
        <taxon>Viridiplantae</taxon>
        <taxon>Streptophyta</taxon>
        <taxon>Embryophyta</taxon>
        <taxon>Tracheophyta</taxon>
        <taxon>Spermatophyta</taxon>
        <taxon>Magnoliopsida</taxon>
        <taxon>Liliopsida</taxon>
        <taxon>Zingiberales</taxon>
        <taxon>Cannaceae</taxon>
        <taxon>Canna</taxon>
    </lineage>
</organism>
<dbReference type="Proteomes" id="UP001327560">
    <property type="component" value="Chromosome 6"/>
</dbReference>
<feature type="region of interest" description="Disordered" evidence="1">
    <location>
        <begin position="25"/>
        <end position="57"/>
    </location>
</feature>
<proteinExistence type="predicted"/>
<sequence>MEAKTRFSSDDVDVLVVNVDPCSPLPPPLRPTSKAKMKTINGDREREKIGSCNGGPDGEIVMTAPPIRCSLSGTLARGLKRKLGRIDSATRIGRKKKFEHEYVLGRDIEQGKFGSVRLCWCKAVSEDSECC</sequence>
<name>A0AAQ3KM34_9LILI</name>
<gene>
    <name evidence="2" type="ORF">Cni_G19383</name>
</gene>
<evidence type="ECO:0000256" key="1">
    <source>
        <dbReference type="SAM" id="MobiDB-lite"/>
    </source>
</evidence>
<evidence type="ECO:0000313" key="3">
    <source>
        <dbReference type="Proteomes" id="UP001327560"/>
    </source>
</evidence>
<dbReference type="GO" id="GO:0016301">
    <property type="term" value="F:kinase activity"/>
    <property type="evidence" value="ECO:0007669"/>
    <property type="project" value="UniProtKB-KW"/>
</dbReference>
<dbReference type="AlphaFoldDB" id="A0AAQ3KM34"/>
<dbReference type="EMBL" id="CP136895">
    <property type="protein sequence ID" value="WOL10624.1"/>
    <property type="molecule type" value="Genomic_DNA"/>
</dbReference>
<evidence type="ECO:0000313" key="2">
    <source>
        <dbReference type="EMBL" id="WOL10624.1"/>
    </source>
</evidence>
<keyword evidence="3" id="KW-1185">Reference proteome</keyword>
<keyword evidence="2" id="KW-0418">Kinase</keyword>